<feature type="region of interest" description="Disordered" evidence="9">
    <location>
        <begin position="1"/>
        <end position="30"/>
    </location>
</feature>
<feature type="transmembrane region" description="Helical" evidence="10">
    <location>
        <begin position="797"/>
        <end position="816"/>
    </location>
</feature>
<keyword evidence="5" id="KW-0547">Nucleotide-binding</keyword>
<feature type="domain" description="ABC transmembrane type-1" evidence="12">
    <location>
        <begin position="802"/>
        <end position="1076"/>
    </location>
</feature>
<feature type="transmembrane region" description="Helical" evidence="10">
    <location>
        <begin position="1021"/>
        <end position="1040"/>
    </location>
</feature>
<comment type="similarity">
    <text evidence="2">Belongs to the ABC transporter superfamily. ABCC family. Conjugate transporter (TC 3.A.1.208) subfamily.</text>
</comment>
<keyword evidence="4 10" id="KW-0812">Transmembrane</keyword>
<dbReference type="FunFam" id="3.40.50.300:FF:000163">
    <property type="entry name" value="Multidrug resistance-associated protein member 4"/>
    <property type="match status" value="1"/>
</dbReference>
<keyword evidence="14" id="KW-1185">Reference proteome</keyword>
<dbReference type="PROSITE" id="PS00211">
    <property type="entry name" value="ABC_TRANSPORTER_1"/>
    <property type="match status" value="2"/>
</dbReference>
<dbReference type="FunFam" id="1.20.1560.10:FF:000010">
    <property type="entry name" value="Multidrug resistance-associated ABC transporter"/>
    <property type="match status" value="1"/>
</dbReference>
<organism evidence="13 14">
    <name type="scientific">Podila minutissima</name>
    <dbReference type="NCBI Taxonomy" id="64525"/>
    <lineage>
        <taxon>Eukaryota</taxon>
        <taxon>Fungi</taxon>
        <taxon>Fungi incertae sedis</taxon>
        <taxon>Mucoromycota</taxon>
        <taxon>Mortierellomycotina</taxon>
        <taxon>Mortierellomycetes</taxon>
        <taxon>Mortierellales</taxon>
        <taxon>Mortierellaceae</taxon>
        <taxon>Podila</taxon>
    </lineage>
</organism>
<feature type="transmembrane region" description="Helical" evidence="10">
    <location>
        <begin position="170"/>
        <end position="190"/>
    </location>
</feature>
<keyword evidence="8 10" id="KW-0472">Membrane</keyword>
<keyword evidence="6" id="KW-0067">ATP-binding</keyword>
<feature type="domain" description="ABC transmembrane type-1" evidence="12">
    <location>
        <begin position="141"/>
        <end position="415"/>
    </location>
</feature>
<dbReference type="EMBL" id="JAAAUY010000278">
    <property type="protein sequence ID" value="KAF9332159.1"/>
    <property type="molecule type" value="Genomic_DNA"/>
</dbReference>
<evidence type="ECO:0000256" key="6">
    <source>
        <dbReference type="ARBA" id="ARBA00022840"/>
    </source>
</evidence>
<feature type="region of interest" description="Disordered" evidence="9">
    <location>
        <begin position="464"/>
        <end position="484"/>
    </location>
</feature>
<reference evidence="13" key="1">
    <citation type="journal article" date="2020" name="Fungal Divers.">
        <title>Resolving the Mortierellaceae phylogeny through synthesis of multi-gene phylogenetics and phylogenomics.</title>
        <authorList>
            <person name="Vandepol N."/>
            <person name="Liber J."/>
            <person name="Desiro A."/>
            <person name="Na H."/>
            <person name="Kennedy M."/>
            <person name="Barry K."/>
            <person name="Grigoriev I.V."/>
            <person name="Miller A.N."/>
            <person name="O'Donnell K."/>
            <person name="Stajich J.E."/>
            <person name="Bonito G."/>
        </authorList>
    </citation>
    <scope>NUCLEOTIDE SEQUENCE</scope>
    <source>
        <strain evidence="13">NVP1</strain>
    </source>
</reference>
<dbReference type="GO" id="GO:0140359">
    <property type="term" value="F:ABC-type transporter activity"/>
    <property type="evidence" value="ECO:0007669"/>
    <property type="project" value="InterPro"/>
</dbReference>
<dbReference type="CDD" id="cd03250">
    <property type="entry name" value="ABCC_MRP_domain1"/>
    <property type="match status" value="1"/>
</dbReference>
<keyword evidence="3" id="KW-0813">Transport</keyword>
<accession>A0A9P5SPL1</accession>
<feature type="domain" description="ABC transporter" evidence="11">
    <location>
        <begin position="1114"/>
        <end position="1348"/>
    </location>
</feature>
<evidence type="ECO:0000256" key="10">
    <source>
        <dbReference type="SAM" id="Phobius"/>
    </source>
</evidence>
<feature type="compositionally biased region" description="Basic and acidic residues" evidence="9">
    <location>
        <begin position="748"/>
        <end position="777"/>
    </location>
</feature>
<evidence type="ECO:0000256" key="7">
    <source>
        <dbReference type="ARBA" id="ARBA00022989"/>
    </source>
</evidence>
<feature type="region of interest" description="Disordered" evidence="9">
    <location>
        <begin position="737"/>
        <end position="777"/>
    </location>
</feature>
<dbReference type="PROSITE" id="PS50893">
    <property type="entry name" value="ABC_TRANSPORTER_2"/>
    <property type="match status" value="2"/>
</dbReference>
<feature type="transmembrane region" description="Helical" evidence="10">
    <location>
        <begin position="246"/>
        <end position="268"/>
    </location>
</feature>
<evidence type="ECO:0000259" key="11">
    <source>
        <dbReference type="PROSITE" id="PS50893"/>
    </source>
</evidence>
<dbReference type="InterPro" id="IPR017871">
    <property type="entry name" value="ABC_transporter-like_CS"/>
</dbReference>
<feature type="domain" description="ABC transporter" evidence="11">
    <location>
        <begin position="478"/>
        <end position="698"/>
    </location>
</feature>
<dbReference type="Proteomes" id="UP000696485">
    <property type="component" value="Unassembled WGS sequence"/>
</dbReference>
<comment type="subcellular location">
    <subcellularLocation>
        <location evidence="1">Membrane</location>
        <topology evidence="1">Multi-pass membrane protein</topology>
    </subcellularLocation>
</comment>
<dbReference type="SUPFAM" id="SSF90123">
    <property type="entry name" value="ABC transporter transmembrane region"/>
    <property type="match status" value="2"/>
</dbReference>
<evidence type="ECO:0000256" key="8">
    <source>
        <dbReference type="ARBA" id="ARBA00023136"/>
    </source>
</evidence>
<evidence type="ECO:0000256" key="9">
    <source>
        <dbReference type="SAM" id="MobiDB-lite"/>
    </source>
</evidence>
<feature type="compositionally biased region" description="Basic and acidic residues" evidence="9">
    <location>
        <begin position="7"/>
        <end position="30"/>
    </location>
</feature>
<dbReference type="PROSITE" id="PS50929">
    <property type="entry name" value="ABC_TM1F"/>
    <property type="match status" value="2"/>
</dbReference>
<dbReference type="Gene3D" id="3.40.50.300">
    <property type="entry name" value="P-loop containing nucleotide triphosphate hydrolases"/>
    <property type="match status" value="2"/>
</dbReference>
<dbReference type="FunFam" id="3.40.50.300:FF:000997">
    <property type="entry name" value="Multidrug resistance-associated protein 1"/>
    <property type="match status" value="1"/>
</dbReference>
<dbReference type="SMART" id="SM00382">
    <property type="entry name" value="AAA"/>
    <property type="match status" value="2"/>
</dbReference>
<protein>
    <submittedName>
        <fullName evidence="13">Uncharacterized protein</fullName>
    </submittedName>
</protein>
<evidence type="ECO:0000256" key="5">
    <source>
        <dbReference type="ARBA" id="ARBA00022741"/>
    </source>
</evidence>
<evidence type="ECO:0000313" key="14">
    <source>
        <dbReference type="Proteomes" id="UP000696485"/>
    </source>
</evidence>
<dbReference type="Pfam" id="PF00005">
    <property type="entry name" value="ABC_tran"/>
    <property type="match status" value="2"/>
</dbReference>
<dbReference type="InterPro" id="IPR036640">
    <property type="entry name" value="ABC1_TM_sf"/>
</dbReference>
<gene>
    <name evidence="13" type="ORF">BG006_004973</name>
</gene>
<dbReference type="SUPFAM" id="SSF52540">
    <property type="entry name" value="P-loop containing nucleoside triphosphate hydrolases"/>
    <property type="match status" value="2"/>
</dbReference>
<dbReference type="Gene3D" id="1.20.1560.10">
    <property type="entry name" value="ABC transporter type 1, transmembrane domain"/>
    <property type="match status" value="2"/>
</dbReference>
<name>A0A9P5SPL1_9FUNG</name>
<dbReference type="CDD" id="cd18597">
    <property type="entry name" value="ABC_6TM_YOR1_D1_like"/>
    <property type="match status" value="1"/>
</dbReference>
<dbReference type="InterPro" id="IPR011527">
    <property type="entry name" value="ABC1_TM_dom"/>
</dbReference>
<dbReference type="InterPro" id="IPR050173">
    <property type="entry name" value="ABC_transporter_C-like"/>
</dbReference>
<evidence type="ECO:0000256" key="2">
    <source>
        <dbReference type="ARBA" id="ARBA00009726"/>
    </source>
</evidence>
<feature type="transmembrane region" description="Helical" evidence="10">
    <location>
        <begin position="914"/>
        <end position="947"/>
    </location>
</feature>
<dbReference type="InterPro" id="IPR003593">
    <property type="entry name" value="AAA+_ATPase"/>
</dbReference>
<evidence type="ECO:0000256" key="1">
    <source>
        <dbReference type="ARBA" id="ARBA00004141"/>
    </source>
</evidence>
<proteinExistence type="inferred from homology"/>
<evidence type="ECO:0000256" key="3">
    <source>
        <dbReference type="ARBA" id="ARBA00022448"/>
    </source>
</evidence>
<evidence type="ECO:0000313" key="13">
    <source>
        <dbReference type="EMBL" id="KAF9332159.1"/>
    </source>
</evidence>
<dbReference type="InterPro" id="IPR027417">
    <property type="entry name" value="P-loop_NTPase"/>
</dbReference>
<feature type="compositionally biased region" description="Polar residues" evidence="9">
    <location>
        <begin position="473"/>
        <end position="484"/>
    </location>
</feature>
<dbReference type="PANTHER" id="PTHR24223">
    <property type="entry name" value="ATP-BINDING CASSETTE SUB-FAMILY C"/>
    <property type="match status" value="1"/>
</dbReference>
<sequence length="1364" mass="150543">MAGKESIPSEKTKAEKAPFSERHDPHVDTLFKRGPVSPETSAWLPSRVTLWWLNGMFRKGYSRQIEEDDLYEMLEENKAGVLAGQLSAKWEAEKVRALAKGKTPSLVQATVATFWGRYWTCILGMEFGGKYPFVSVLTHLNACQISNPLMLQQVIKFAQDSAGPNPPAAWHGYGLAFAFVAITLAQNVFYQHWNVGSVKMGIFIRAALIDLVFRKATVLSSRSHLIYPDGAVVNLMSTDASRIDTAMLSLLLVVSVPIYTIIVVGLLIHLMGPSALLGAAILIGVNPVQGWAMSRLAPIRKRASQFTDSRIRLTAEVLQGIKVIKFFAWENSFLQKLSDIRSQELKNVGKLLHIRGMVAATSASLPVFASALSFVLYVALDGKLEAKIVFPALAYFTVLRVPLMVLPSCYTATTDAYVAMKRIEKFLLAEEAAPIPPPVPDHEFAMSIKNASFLWDQLPAAPKEGTAGGAQGASGNNDSSDEATITNETHPYLCNVNLQIPRGSLVAVVGPVGSGKSSLLQAMVGNMTMSQGEVIRGTNVSYASQTAWIQNATIRDNILFDTPMDEERYRRVIKACCLEQDLKLFPFGDQTEIGERGVNLSGGQKARLSLARSVYFNAGTVILDDPLSAVDAHVGKKLWEDCVMGELKGRTRVIATHQLHVLPDADYIVCMQNGVIAEEGTFKELMANNGDFCALMERYGGVQAEDEKEEAVQDATDSIDTEKAMFEQLQRIQSRTETIRTAKSAHGSTKDGLDKDRRDSVEAAESKPQKLMTDEERESGAVKGNVYKGYLKASGQVLWFSVFAFFLFQQIANVMGNQWMSWWSEQRFDLSTNTYIGIYVGWALAQLALVFIAATLLSYAIVRTASEMHNQAFRKVLFSPMAFFDTTPLGRILNRFSRDVDTLDNVLWSTLYEFLITIVTLLGTVALIIVIFPWLMLAIVPLMGLYYALSTYYRATSREVKRLDSTMRSHLYAYFSECLSGLGTLKAYNMVDKAVAKNEYRIDLNNRPYYLFQVGARWVSIRVNILGALLTFSVVILVVATRNSINPASVGLVLSYLARISGDLNWGVQRFSTLENNMNSAERLVHYVNNLVQERPAEKAEAKPEPSWPSEGAVSFKNVSMRYREELPRVLRDVSFEIQAGHKVGVVGRTGAGKSSLIQALFLLCELDEGQIVLDGVDTGSLGTADLRSNIGIIPQDPVLFHGTFRYNLDPLARHTEQELWDVLETSDLKSYVQAQEGGLDAMVAAQGENLSVGQRQLVCLSRALLAKSKIVVLDEATASVDMATDALIQKAIRVDFAASTVLTVAHRINTIIDYDRILVMHQGQVAEYDTPRNLLSNPNSIFASMVAETGAQNAAHLRTLAGI</sequence>
<dbReference type="CDD" id="cd03244">
    <property type="entry name" value="ABCC_MRP_domain2"/>
    <property type="match status" value="1"/>
</dbReference>
<feature type="transmembrane region" description="Helical" evidence="10">
    <location>
        <begin position="392"/>
        <end position="413"/>
    </location>
</feature>
<feature type="transmembrane region" description="Helical" evidence="10">
    <location>
        <begin position="836"/>
        <end position="860"/>
    </location>
</feature>
<comment type="caution">
    <text evidence="13">The sequence shown here is derived from an EMBL/GenBank/DDBJ whole genome shotgun (WGS) entry which is preliminary data.</text>
</comment>
<dbReference type="GO" id="GO:0016887">
    <property type="term" value="F:ATP hydrolysis activity"/>
    <property type="evidence" value="ECO:0007669"/>
    <property type="project" value="InterPro"/>
</dbReference>
<dbReference type="InterPro" id="IPR003439">
    <property type="entry name" value="ABC_transporter-like_ATP-bd"/>
</dbReference>
<evidence type="ECO:0000256" key="4">
    <source>
        <dbReference type="ARBA" id="ARBA00022692"/>
    </source>
</evidence>
<dbReference type="Pfam" id="PF00664">
    <property type="entry name" value="ABC_membrane"/>
    <property type="match status" value="2"/>
</dbReference>
<dbReference type="GO" id="GO:0005524">
    <property type="term" value="F:ATP binding"/>
    <property type="evidence" value="ECO:0007669"/>
    <property type="project" value="UniProtKB-KW"/>
</dbReference>
<keyword evidence="7 10" id="KW-1133">Transmembrane helix</keyword>
<dbReference type="CDD" id="cd18606">
    <property type="entry name" value="ABC_6TM_YOR1_D2_like"/>
    <property type="match status" value="1"/>
</dbReference>
<dbReference type="PANTHER" id="PTHR24223:SF456">
    <property type="entry name" value="MULTIDRUG RESISTANCE-ASSOCIATED PROTEIN LETHAL(2)03659"/>
    <property type="match status" value="1"/>
</dbReference>
<dbReference type="GO" id="GO:0016020">
    <property type="term" value="C:membrane"/>
    <property type="evidence" value="ECO:0007669"/>
    <property type="project" value="UniProtKB-SubCell"/>
</dbReference>
<evidence type="ECO:0000259" key="12">
    <source>
        <dbReference type="PROSITE" id="PS50929"/>
    </source>
</evidence>
<feature type="transmembrane region" description="Helical" evidence="10">
    <location>
        <begin position="274"/>
        <end position="292"/>
    </location>
</feature>
<feature type="transmembrane region" description="Helical" evidence="10">
    <location>
        <begin position="356"/>
        <end position="380"/>
    </location>
</feature>